<dbReference type="EMBL" id="JARAOO010000007">
    <property type="protein sequence ID" value="KAJ7961668.1"/>
    <property type="molecule type" value="Genomic_DNA"/>
</dbReference>
<gene>
    <name evidence="1" type="ORF">O6P43_016989</name>
</gene>
<organism evidence="1 2">
    <name type="scientific">Quillaja saponaria</name>
    <name type="common">Soap bark tree</name>
    <dbReference type="NCBI Taxonomy" id="32244"/>
    <lineage>
        <taxon>Eukaryota</taxon>
        <taxon>Viridiplantae</taxon>
        <taxon>Streptophyta</taxon>
        <taxon>Embryophyta</taxon>
        <taxon>Tracheophyta</taxon>
        <taxon>Spermatophyta</taxon>
        <taxon>Magnoliopsida</taxon>
        <taxon>eudicotyledons</taxon>
        <taxon>Gunneridae</taxon>
        <taxon>Pentapetalae</taxon>
        <taxon>rosids</taxon>
        <taxon>fabids</taxon>
        <taxon>Fabales</taxon>
        <taxon>Quillajaceae</taxon>
        <taxon>Quillaja</taxon>
    </lineage>
</organism>
<keyword evidence="2" id="KW-1185">Reference proteome</keyword>
<dbReference type="AlphaFoldDB" id="A0AAD7LP67"/>
<comment type="caution">
    <text evidence="1">The sequence shown here is derived from an EMBL/GenBank/DDBJ whole genome shotgun (WGS) entry which is preliminary data.</text>
</comment>
<name>A0AAD7LP67_QUISA</name>
<proteinExistence type="predicted"/>
<dbReference type="Proteomes" id="UP001163823">
    <property type="component" value="Chromosome 7"/>
</dbReference>
<protein>
    <submittedName>
        <fullName evidence="1">Uncharacterized protein</fullName>
    </submittedName>
</protein>
<accession>A0AAD7LP67</accession>
<sequence>MRCTIALAWRTPPNQGKAHLNSLLLGSSSVAYALHYSIGLAHPTKPSFKFLVSGLYNCRELSKGCLQILTHFVGDLNLFKLDLRKISWLGLLPFFI</sequence>
<dbReference type="KEGG" id="qsa:O6P43_016989"/>
<evidence type="ECO:0000313" key="2">
    <source>
        <dbReference type="Proteomes" id="UP001163823"/>
    </source>
</evidence>
<reference evidence="1" key="1">
    <citation type="journal article" date="2023" name="Science">
        <title>Elucidation of the pathway for biosynthesis of saponin adjuvants from the soapbark tree.</title>
        <authorList>
            <person name="Reed J."/>
            <person name="Orme A."/>
            <person name="El-Demerdash A."/>
            <person name="Owen C."/>
            <person name="Martin L.B.B."/>
            <person name="Misra R.C."/>
            <person name="Kikuchi S."/>
            <person name="Rejzek M."/>
            <person name="Martin A.C."/>
            <person name="Harkess A."/>
            <person name="Leebens-Mack J."/>
            <person name="Louveau T."/>
            <person name="Stephenson M.J."/>
            <person name="Osbourn A."/>
        </authorList>
    </citation>
    <scope>NUCLEOTIDE SEQUENCE</scope>
    <source>
        <strain evidence="1">S10</strain>
    </source>
</reference>
<evidence type="ECO:0000313" key="1">
    <source>
        <dbReference type="EMBL" id="KAJ7961668.1"/>
    </source>
</evidence>